<keyword evidence="3 6" id="KW-0378">Hydrolase</keyword>
<name>A0A3L6R579_PANMI</name>
<dbReference type="OrthoDB" id="438440at2759"/>
<accession>A0A3L6R579</accession>
<keyword evidence="5 6" id="KW-0443">Lipid metabolism</keyword>
<comment type="similarity">
    <text evidence="2 6">Belongs to the AB hydrolase superfamily. Lipase family.</text>
</comment>
<dbReference type="AlphaFoldDB" id="A0A3L6R579"/>
<evidence type="ECO:0000313" key="8">
    <source>
        <dbReference type="EMBL" id="RLM98009.1"/>
    </source>
</evidence>
<feature type="domain" description="Fungal lipase-type" evidence="7">
    <location>
        <begin position="47"/>
        <end position="147"/>
    </location>
</feature>
<dbReference type="EC" id="3.1.1.-" evidence="6"/>
<protein>
    <recommendedName>
        <fullName evidence="6">Phospholipase A1</fullName>
        <ecNumber evidence="6">3.1.1.-</ecNumber>
    </recommendedName>
</protein>
<evidence type="ECO:0000256" key="4">
    <source>
        <dbReference type="ARBA" id="ARBA00022963"/>
    </source>
</evidence>
<dbReference type="InterPro" id="IPR002921">
    <property type="entry name" value="Fungal_lipase-type"/>
</dbReference>
<comment type="caution">
    <text evidence="8">The sequence shown here is derived from an EMBL/GenBank/DDBJ whole genome shotgun (WGS) entry which is preliminary data.</text>
</comment>
<reference evidence="9" key="1">
    <citation type="journal article" date="2019" name="Nat. Commun.">
        <title>The genome of broomcorn millet.</title>
        <authorList>
            <person name="Zou C."/>
            <person name="Miki D."/>
            <person name="Li D."/>
            <person name="Tang Q."/>
            <person name="Xiao L."/>
            <person name="Rajput S."/>
            <person name="Deng P."/>
            <person name="Jia W."/>
            <person name="Huang R."/>
            <person name="Zhang M."/>
            <person name="Sun Y."/>
            <person name="Hu J."/>
            <person name="Fu X."/>
            <person name="Schnable P.S."/>
            <person name="Li F."/>
            <person name="Zhang H."/>
            <person name="Feng B."/>
            <person name="Zhu X."/>
            <person name="Liu R."/>
            <person name="Schnable J.C."/>
            <person name="Zhu J.-K."/>
            <person name="Zhang H."/>
        </authorList>
    </citation>
    <scope>NUCLEOTIDE SEQUENCE [LARGE SCALE GENOMIC DNA]</scope>
</reference>
<dbReference type="InterPro" id="IPR029058">
    <property type="entry name" value="AB_hydrolase_fold"/>
</dbReference>
<evidence type="ECO:0000256" key="1">
    <source>
        <dbReference type="ARBA" id="ARBA00003523"/>
    </source>
</evidence>
<dbReference type="Proteomes" id="UP000275267">
    <property type="component" value="Unassembled WGS sequence"/>
</dbReference>
<keyword evidence="9" id="KW-1185">Reference proteome</keyword>
<dbReference type="InterPro" id="IPR033556">
    <property type="entry name" value="PLA"/>
</dbReference>
<evidence type="ECO:0000259" key="7">
    <source>
        <dbReference type="Pfam" id="PF01764"/>
    </source>
</evidence>
<organism evidence="8 9">
    <name type="scientific">Panicum miliaceum</name>
    <name type="common">Proso millet</name>
    <name type="synonym">Broomcorn millet</name>
    <dbReference type="NCBI Taxonomy" id="4540"/>
    <lineage>
        <taxon>Eukaryota</taxon>
        <taxon>Viridiplantae</taxon>
        <taxon>Streptophyta</taxon>
        <taxon>Embryophyta</taxon>
        <taxon>Tracheophyta</taxon>
        <taxon>Spermatophyta</taxon>
        <taxon>Magnoliopsida</taxon>
        <taxon>Liliopsida</taxon>
        <taxon>Poales</taxon>
        <taxon>Poaceae</taxon>
        <taxon>PACMAD clade</taxon>
        <taxon>Panicoideae</taxon>
        <taxon>Panicodae</taxon>
        <taxon>Paniceae</taxon>
        <taxon>Panicinae</taxon>
        <taxon>Panicum</taxon>
        <taxon>Panicum sect. Panicum</taxon>
    </lineage>
</organism>
<dbReference type="GO" id="GO:0016042">
    <property type="term" value="P:lipid catabolic process"/>
    <property type="evidence" value="ECO:0007669"/>
    <property type="project" value="UniProtKB-UniRule"/>
</dbReference>
<comment type="function">
    <text evidence="1 6">Acylhydrolase that catalyzes the hydrolysis of phospholipids at the sn-1 position.</text>
</comment>
<dbReference type="SUPFAM" id="SSF53474">
    <property type="entry name" value="alpha/beta-Hydrolases"/>
    <property type="match status" value="1"/>
</dbReference>
<dbReference type="Gene3D" id="3.40.50.1820">
    <property type="entry name" value="alpha/beta hydrolase"/>
    <property type="match status" value="1"/>
</dbReference>
<dbReference type="Pfam" id="PF01764">
    <property type="entry name" value="Lipase_3"/>
    <property type="match status" value="1"/>
</dbReference>
<evidence type="ECO:0000256" key="3">
    <source>
        <dbReference type="ARBA" id="ARBA00022801"/>
    </source>
</evidence>
<evidence type="ECO:0000256" key="5">
    <source>
        <dbReference type="ARBA" id="ARBA00023098"/>
    </source>
</evidence>
<dbReference type="PANTHER" id="PTHR31828:SF1">
    <property type="entry name" value="PHOSPHOLIPASE A1-IIGAMMA"/>
    <property type="match status" value="1"/>
</dbReference>
<sequence>MVGDNVTRHKSMARSADGRRAWTLPDFMQVNCCRSRAQYTFIRLVVVFEEVKRLMELYKDEITSITITGHSLGASLATLNAVDIVANGLNAPPSSNSSQPPCPVTAIVFASPHVGDHFFKVAFRSFRDLRALHVKNTNDVVPAYPPIGYVDVACYLHGVAGEQGRAGGFKLEVERDVALANKRVDALRDEYPVPADWWVAKNKGMVLGADGHWMLQDFQQV</sequence>
<dbReference type="EMBL" id="PQIB02000009">
    <property type="protein sequence ID" value="RLM98009.1"/>
    <property type="molecule type" value="Genomic_DNA"/>
</dbReference>
<dbReference type="GO" id="GO:0008970">
    <property type="term" value="F:phospholipase A1 activity"/>
    <property type="evidence" value="ECO:0007669"/>
    <property type="project" value="UniProtKB-UniRule"/>
</dbReference>
<evidence type="ECO:0000256" key="2">
    <source>
        <dbReference type="ARBA" id="ARBA00010701"/>
    </source>
</evidence>
<keyword evidence="4 6" id="KW-0442">Lipid degradation</keyword>
<proteinExistence type="inferred from homology"/>
<dbReference type="PANTHER" id="PTHR31828">
    <property type="entry name" value="PHOSPHOLIPASE A1-IIGAMMA"/>
    <property type="match status" value="1"/>
</dbReference>
<evidence type="ECO:0000256" key="6">
    <source>
        <dbReference type="RuleBase" id="RU367093"/>
    </source>
</evidence>
<evidence type="ECO:0000313" key="9">
    <source>
        <dbReference type="Proteomes" id="UP000275267"/>
    </source>
</evidence>
<gene>
    <name evidence="8" type="ORF">C2845_PM06G09050</name>
</gene>